<name>A0A915L8J1_ROMCU</name>
<accession>A0A915L8J1</accession>
<reference evidence="2" key="1">
    <citation type="submission" date="2022-11" db="UniProtKB">
        <authorList>
            <consortium name="WormBaseParasite"/>
        </authorList>
    </citation>
    <scope>IDENTIFICATION</scope>
</reference>
<evidence type="ECO:0000313" key="1">
    <source>
        <dbReference type="Proteomes" id="UP000887565"/>
    </source>
</evidence>
<keyword evidence="1" id="KW-1185">Reference proteome</keyword>
<dbReference type="WBParaSite" id="nRc.2.0.1.t47137-RA">
    <property type="protein sequence ID" value="nRc.2.0.1.t47137-RA"/>
    <property type="gene ID" value="nRc.2.0.1.g47137"/>
</dbReference>
<protein>
    <submittedName>
        <fullName evidence="2">Uncharacterized protein</fullName>
    </submittedName>
</protein>
<evidence type="ECO:0000313" key="2">
    <source>
        <dbReference type="WBParaSite" id="nRc.2.0.1.t47137-RA"/>
    </source>
</evidence>
<organism evidence="1 2">
    <name type="scientific">Romanomermis culicivorax</name>
    <name type="common">Nematode worm</name>
    <dbReference type="NCBI Taxonomy" id="13658"/>
    <lineage>
        <taxon>Eukaryota</taxon>
        <taxon>Metazoa</taxon>
        <taxon>Ecdysozoa</taxon>
        <taxon>Nematoda</taxon>
        <taxon>Enoplea</taxon>
        <taxon>Dorylaimia</taxon>
        <taxon>Mermithida</taxon>
        <taxon>Mermithoidea</taxon>
        <taxon>Mermithidae</taxon>
        <taxon>Romanomermis</taxon>
    </lineage>
</organism>
<dbReference type="Proteomes" id="UP000887565">
    <property type="component" value="Unplaced"/>
</dbReference>
<dbReference type="AlphaFoldDB" id="A0A915L8J1"/>
<sequence length="68" mass="7597">MLKAAPGLVLHTGVLRTSKWGTISDAMRPTKHFLQLSMIDCGLLAIWLSKVVKHFFSISDLIYLEAII</sequence>
<proteinExistence type="predicted"/>